<keyword evidence="3" id="KW-1185">Reference proteome</keyword>
<dbReference type="PROSITE" id="PS51781">
    <property type="entry name" value="SH3B"/>
    <property type="match status" value="1"/>
</dbReference>
<proteinExistence type="predicted"/>
<feature type="domain" description="SH3b" evidence="1">
    <location>
        <begin position="21"/>
        <end position="90"/>
    </location>
</feature>
<dbReference type="Gene3D" id="2.30.30.40">
    <property type="entry name" value="SH3 Domains"/>
    <property type="match status" value="1"/>
</dbReference>
<gene>
    <name evidence="2" type="ORF">JQM67_04620</name>
</gene>
<evidence type="ECO:0000259" key="1">
    <source>
        <dbReference type="PROSITE" id="PS51781"/>
    </source>
</evidence>
<protein>
    <submittedName>
        <fullName evidence="2">SH3 domain-containing protein</fullName>
    </submittedName>
</protein>
<evidence type="ECO:0000313" key="3">
    <source>
        <dbReference type="Proteomes" id="UP001299220"/>
    </source>
</evidence>
<dbReference type="InterPro" id="IPR003646">
    <property type="entry name" value="SH3-like_bac-type"/>
</dbReference>
<organism evidence="2 3">
    <name type="scientific">Anaeromassilibacillus senegalensis</name>
    <dbReference type="NCBI Taxonomy" id="1673717"/>
    <lineage>
        <taxon>Bacteria</taxon>
        <taxon>Bacillati</taxon>
        <taxon>Bacillota</taxon>
        <taxon>Clostridia</taxon>
        <taxon>Eubacteriales</taxon>
        <taxon>Acutalibacteraceae</taxon>
        <taxon>Anaeromassilibacillus</taxon>
    </lineage>
</organism>
<dbReference type="Proteomes" id="UP001299220">
    <property type="component" value="Unassembled WGS sequence"/>
</dbReference>
<dbReference type="Pfam" id="PF08239">
    <property type="entry name" value="SH3_3"/>
    <property type="match status" value="1"/>
</dbReference>
<evidence type="ECO:0000313" key="2">
    <source>
        <dbReference type="EMBL" id="MCF2651879.1"/>
    </source>
</evidence>
<comment type="caution">
    <text evidence="2">The sequence shown here is derived from an EMBL/GenBank/DDBJ whole genome shotgun (WGS) entry which is preliminary data.</text>
</comment>
<sequence>MTDKPRRKHSVTHQNKLRRYKQIRHQIPVHAHADALNIRSGPGTNYPVIGQIKDKKRYTIVKEKTGTGSSKGWGRLKAGGWVARDWIKKA</sequence>
<accession>A0ABS9CL59</accession>
<reference evidence="2 3" key="1">
    <citation type="submission" date="2020-12" db="EMBL/GenBank/DDBJ databases">
        <title>Whole genome sequences of gut porcine anaerobes.</title>
        <authorList>
            <person name="Kubasova T."/>
            <person name="Jahodarova E."/>
            <person name="Rychlik I."/>
        </authorList>
    </citation>
    <scope>NUCLEOTIDE SEQUENCE [LARGE SCALE GENOMIC DNA]</scope>
    <source>
        <strain evidence="2 3">An867</strain>
    </source>
</reference>
<name>A0ABS9CL59_9FIRM</name>
<dbReference type="EMBL" id="JAFBIT010000001">
    <property type="protein sequence ID" value="MCF2651879.1"/>
    <property type="molecule type" value="Genomic_DNA"/>
</dbReference>